<dbReference type="CDD" id="cd00254">
    <property type="entry name" value="LT-like"/>
    <property type="match status" value="1"/>
</dbReference>
<organism evidence="3">
    <name type="scientific">uncultured Caudovirales phage</name>
    <dbReference type="NCBI Taxonomy" id="2100421"/>
    <lineage>
        <taxon>Viruses</taxon>
        <taxon>Duplodnaviria</taxon>
        <taxon>Heunggongvirae</taxon>
        <taxon>Uroviricota</taxon>
        <taxon>Caudoviricetes</taxon>
        <taxon>Peduoviridae</taxon>
        <taxon>Maltschvirus</taxon>
        <taxon>Maltschvirus maltsch</taxon>
    </lineage>
</organism>
<sequence>MARVPVVEGNSVRTEALPSAQINTAAPAEAFGMGQARQLQQLGQGASDLGVGLFRAQQEANQSRVDDALNQLRETELDLAYNPEQGYTNLKGVQALQRPDNKPLSDEYFDKMRTQSDQIESGLSNDMQKQAFRQRATDRLTQFRGNLMNYEGQENRNYELSVASGTISTASREIAAFYNDPERIAGAVGSIQAAAVKDGRLRGLSAEQIENNSRKLVSGAHLGAIEQAIAVQDPLYAEQYLRTFKQQLDPSDLLKARAQVDELASVYIGTAKASQAFSGYTAAENPSDLDRVTAITMQSESGGKRFGADGKMLESPAGAKGEMQVMDKTNLDPGYGVKPARDDSPDERARVGREYLGSMVREYDGNLAHAWAAYNAGPGALNKALKEAKEEGNPASWLDKMPRETQAYVAKNVKAYSEGGGRESPPTFEQLQARLDADPDLATRPGALKKAREELSRKYELFQKGQKETRSNAYAQAMEHIEGGGKYDTIPREIRNAVDPSKWDDLRKYEKTVMGGGREHSDLATYQLLAGDPGRVRGMSDSDFYAMRQQLSESDFKKFSDMRGKSSTDTKTPGALDLPMVNSVVDSRLQSMGLDPKAKNGSALARVGAIRKTINDEVLLRQEAAGRKFDDAEITKTVDDLFLRTRGFKSRTWLEAFTGQEGEVRKATLFGATVGDIPKDLQKTLEADFKSQGIDEPTDQQMLEAFFMGDLRRK</sequence>
<feature type="compositionally biased region" description="Basic and acidic residues" evidence="1">
    <location>
        <begin position="302"/>
        <end position="312"/>
    </location>
</feature>
<reference evidence="3" key="1">
    <citation type="submission" date="2020-04" db="EMBL/GenBank/DDBJ databases">
        <authorList>
            <person name="Chiriac C."/>
            <person name="Salcher M."/>
            <person name="Ghai R."/>
            <person name="Kavagutti S V."/>
        </authorList>
    </citation>
    <scope>NUCLEOTIDE SEQUENCE</scope>
</reference>
<accession>A0A6J5MRY3</accession>
<dbReference type="InterPro" id="IPR008258">
    <property type="entry name" value="Transglycosylase_SLT_dom_1"/>
</dbReference>
<dbReference type="InterPro" id="IPR023346">
    <property type="entry name" value="Lysozyme-like_dom_sf"/>
</dbReference>
<feature type="domain" description="Transglycosylase SLT" evidence="2">
    <location>
        <begin position="295"/>
        <end position="392"/>
    </location>
</feature>
<dbReference type="Gene3D" id="1.10.530.10">
    <property type="match status" value="1"/>
</dbReference>
<proteinExistence type="predicted"/>
<gene>
    <name evidence="3" type="ORF">UFOVP555_10</name>
</gene>
<feature type="region of interest" description="Disordered" evidence="1">
    <location>
        <begin position="301"/>
        <end position="347"/>
    </location>
</feature>
<dbReference type="Pfam" id="PF01464">
    <property type="entry name" value="SLT"/>
    <property type="match status" value="1"/>
</dbReference>
<protein>
    <submittedName>
        <fullName evidence="3">Putative lysin</fullName>
    </submittedName>
</protein>
<evidence type="ECO:0000313" key="3">
    <source>
        <dbReference type="EMBL" id="CAB4149574.1"/>
    </source>
</evidence>
<evidence type="ECO:0000256" key="1">
    <source>
        <dbReference type="SAM" id="MobiDB-lite"/>
    </source>
</evidence>
<dbReference type="SUPFAM" id="SSF53955">
    <property type="entry name" value="Lysozyme-like"/>
    <property type="match status" value="1"/>
</dbReference>
<evidence type="ECO:0000259" key="2">
    <source>
        <dbReference type="Pfam" id="PF01464"/>
    </source>
</evidence>
<name>A0A6J5MRY3_9CAUD</name>
<dbReference type="EMBL" id="LR796526">
    <property type="protein sequence ID" value="CAB4149574.1"/>
    <property type="molecule type" value="Genomic_DNA"/>
</dbReference>